<dbReference type="GO" id="GO:0005581">
    <property type="term" value="C:collagen trimer"/>
    <property type="evidence" value="ECO:0007669"/>
    <property type="project" value="UniProtKB-KW"/>
</dbReference>
<dbReference type="GO" id="GO:0005201">
    <property type="term" value="F:extracellular matrix structural constituent"/>
    <property type="evidence" value="ECO:0007669"/>
    <property type="project" value="InterPro"/>
</dbReference>
<dbReference type="Pfam" id="PF12947">
    <property type="entry name" value="EGF_3"/>
    <property type="match status" value="1"/>
</dbReference>
<dbReference type="InterPro" id="IPR024731">
    <property type="entry name" value="NELL2-like_EGF"/>
</dbReference>
<evidence type="ECO:0000256" key="11">
    <source>
        <dbReference type="ARBA" id="ARBA00023136"/>
    </source>
</evidence>
<evidence type="ECO:0000256" key="1">
    <source>
        <dbReference type="ARBA" id="ARBA00004479"/>
    </source>
</evidence>
<dbReference type="InterPro" id="IPR003609">
    <property type="entry name" value="Pan_app"/>
</dbReference>
<evidence type="ECO:0000256" key="13">
    <source>
        <dbReference type="ARBA" id="ARBA00023180"/>
    </source>
</evidence>
<dbReference type="EMBL" id="LSMT01001742">
    <property type="protein sequence ID" value="PFX11921.1"/>
    <property type="molecule type" value="Genomic_DNA"/>
</dbReference>
<dbReference type="PANTHER" id="PTHR16146:SF46">
    <property type="entry name" value="INTELECTIN-1A-RELATED"/>
    <property type="match status" value="1"/>
</dbReference>
<evidence type="ECO:0000256" key="5">
    <source>
        <dbReference type="ARBA" id="ARBA00022692"/>
    </source>
</evidence>
<dbReference type="PROSITE" id="PS01186">
    <property type="entry name" value="EGF_2"/>
    <property type="match status" value="1"/>
</dbReference>
<dbReference type="InterPro" id="IPR000885">
    <property type="entry name" value="Fib_collagen_C"/>
</dbReference>
<keyword evidence="8" id="KW-0106">Calcium</keyword>
<dbReference type="PROSITE" id="PS51406">
    <property type="entry name" value="FIBRINOGEN_C_2"/>
    <property type="match status" value="1"/>
</dbReference>
<evidence type="ECO:0000259" key="15">
    <source>
        <dbReference type="PROSITE" id="PS50026"/>
    </source>
</evidence>
<dbReference type="PANTHER" id="PTHR16146">
    <property type="entry name" value="INTELECTIN"/>
    <property type="match status" value="1"/>
</dbReference>
<dbReference type="GO" id="GO:0070492">
    <property type="term" value="F:oligosaccharide binding"/>
    <property type="evidence" value="ECO:0007669"/>
    <property type="project" value="TreeGrafter"/>
</dbReference>
<dbReference type="FunFam" id="2.10.25.10:FF:000202">
    <property type="entry name" value="Multiple epidermal growth factor-like domains 8"/>
    <property type="match status" value="1"/>
</dbReference>
<dbReference type="PROSITE" id="PS01187">
    <property type="entry name" value="EGF_CA"/>
    <property type="match status" value="1"/>
</dbReference>
<dbReference type="GO" id="GO:0016020">
    <property type="term" value="C:membrane"/>
    <property type="evidence" value="ECO:0007669"/>
    <property type="project" value="UniProtKB-SubCell"/>
</dbReference>
<reference evidence="19" key="1">
    <citation type="journal article" date="2017" name="bioRxiv">
        <title>Comparative analysis of the genomes of Stylophora pistillata and Acropora digitifera provides evidence for extensive differences between species of corals.</title>
        <authorList>
            <person name="Voolstra C.R."/>
            <person name="Li Y."/>
            <person name="Liew Y.J."/>
            <person name="Baumgarten S."/>
            <person name="Zoccola D."/>
            <person name="Flot J.-F."/>
            <person name="Tambutte S."/>
            <person name="Allemand D."/>
            <person name="Aranda M."/>
        </authorList>
    </citation>
    <scope>NUCLEOTIDE SEQUENCE [LARGE SCALE GENOMIC DNA]</scope>
</reference>
<keyword evidence="4 14" id="KW-0245">EGF-like domain</keyword>
<evidence type="ECO:0000256" key="8">
    <source>
        <dbReference type="ARBA" id="ARBA00022837"/>
    </source>
</evidence>
<accession>A0A2B4R2R9</accession>
<protein>
    <submittedName>
        <fullName evidence="18">EGF-like domain-containing protein</fullName>
    </submittedName>
</protein>
<evidence type="ECO:0000259" key="17">
    <source>
        <dbReference type="PROSITE" id="PS51406"/>
    </source>
</evidence>
<evidence type="ECO:0000256" key="3">
    <source>
        <dbReference type="ARBA" id="ARBA00022525"/>
    </source>
</evidence>
<comment type="caution">
    <text evidence="18">The sequence shown here is derived from an EMBL/GenBank/DDBJ whole genome shotgun (WGS) entry which is preliminary data.</text>
</comment>
<evidence type="ECO:0000256" key="7">
    <source>
        <dbReference type="ARBA" id="ARBA00022737"/>
    </source>
</evidence>
<evidence type="ECO:0000256" key="2">
    <source>
        <dbReference type="ARBA" id="ARBA00004613"/>
    </source>
</evidence>
<dbReference type="GO" id="GO:0005509">
    <property type="term" value="F:calcium ion binding"/>
    <property type="evidence" value="ECO:0007669"/>
    <property type="project" value="InterPro"/>
</dbReference>
<feature type="domain" description="Apple" evidence="16">
    <location>
        <begin position="1"/>
        <end position="67"/>
    </location>
</feature>
<dbReference type="GO" id="GO:0048731">
    <property type="term" value="P:system development"/>
    <property type="evidence" value="ECO:0007669"/>
    <property type="project" value="UniProtKB-ARBA"/>
</dbReference>
<evidence type="ECO:0000256" key="9">
    <source>
        <dbReference type="ARBA" id="ARBA00022989"/>
    </source>
</evidence>
<evidence type="ECO:0000256" key="4">
    <source>
        <dbReference type="ARBA" id="ARBA00022536"/>
    </source>
</evidence>
<dbReference type="NCBIfam" id="NF040941">
    <property type="entry name" value="GGGWT_bact"/>
    <property type="match status" value="1"/>
</dbReference>
<dbReference type="SUPFAM" id="SSF57196">
    <property type="entry name" value="EGF/Laminin"/>
    <property type="match status" value="1"/>
</dbReference>
<keyword evidence="10" id="KW-0176">Collagen</keyword>
<dbReference type="SMART" id="SM00181">
    <property type="entry name" value="EGF"/>
    <property type="match status" value="1"/>
</dbReference>
<dbReference type="PROSITE" id="PS50026">
    <property type="entry name" value="EGF_3"/>
    <property type="match status" value="1"/>
</dbReference>
<comment type="subcellular location">
    <subcellularLocation>
        <location evidence="1">Membrane</location>
        <topology evidence="1">Single-pass type I membrane protein</topology>
    </subcellularLocation>
    <subcellularLocation>
        <location evidence="2">Secreted</location>
    </subcellularLocation>
</comment>
<dbReference type="Proteomes" id="UP000225706">
    <property type="component" value="Unassembled WGS sequence"/>
</dbReference>
<dbReference type="InterPro" id="IPR002181">
    <property type="entry name" value="Fibrinogen_a/b/g_C_dom"/>
</dbReference>
<dbReference type="PROSITE" id="PS50948">
    <property type="entry name" value="PAN"/>
    <property type="match status" value="1"/>
</dbReference>
<keyword evidence="5" id="KW-0812">Transmembrane</keyword>
<feature type="domain" description="Fibrinogen C-terminal" evidence="17">
    <location>
        <begin position="166"/>
        <end position="225"/>
    </location>
</feature>
<dbReference type="InterPro" id="IPR000742">
    <property type="entry name" value="EGF"/>
</dbReference>
<dbReference type="Gene3D" id="2.10.25.10">
    <property type="entry name" value="Laminin"/>
    <property type="match status" value="1"/>
</dbReference>
<dbReference type="InterPro" id="IPR018097">
    <property type="entry name" value="EGF_Ca-bd_CS"/>
</dbReference>
<proteinExistence type="predicted"/>
<dbReference type="GO" id="GO:0005615">
    <property type="term" value="C:extracellular space"/>
    <property type="evidence" value="ECO:0007669"/>
    <property type="project" value="TreeGrafter"/>
</dbReference>
<dbReference type="SMART" id="SM00179">
    <property type="entry name" value="EGF_CA"/>
    <property type="match status" value="1"/>
</dbReference>
<dbReference type="InterPro" id="IPR001881">
    <property type="entry name" value="EGF-like_Ca-bd_dom"/>
</dbReference>
<evidence type="ECO:0000256" key="10">
    <source>
        <dbReference type="ARBA" id="ARBA00023119"/>
    </source>
</evidence>
<name>A0A2B4R2R9_STYPI</name>
<keyword evidence="12" id="KW-1015">Disulfide bond</keyword>
<keyword evidence="6" id="KW-0732">Signal</keyword>
<keyword evidence="11" id="KW-0472">Membrane</keyword>
<gene>
    <name evidence="18" type="ORF">AWC38_SpisGene24200</name>
</gene>
<evidence type="ECO:0000256" key="6">
    <source>
        <dbReference type="ARBA" id="ARBA00022729"/>
    </source>
</evidence>
<dbReference type="Gene3D" id="2.60.120.1000">
    <property type="match status" value="1"/>
</dbReference>
<keyword evidence="9" id="KW-1133">Transmembrane helix</keyword>
<keyword evidence="13" id="KW-0325">Glycoprotein</keyword>
<sequence length="385" mass="43626">MLKSHTFKTFQVRPGSLDCREACLSDNRCQSYNFVFKGICELNNRTKEARPEDFVENLERYYMKKSSNRVSLGSIRELPAVSCEEIKASEGGQVATGEFWLDPTGTGNPNLTHCDMKAKDIDECQGGLHSCHSNATCNNTEGSYICTCKAGFMGDGRNSCKNTLGWNRDRPANSCKHILDSGDHKGDGEYWIDPDKTGNPLKVYCDMTTDGGGWLLICTFVFNGSYEIPALLQSHREIDNSRSNMCLAKNAMSDLNAHLPVSQLRFHCRKQQVRTLHVTTASNSSGKAVVEYFTGQTDTQPEACGSFKTMDDDNSESTKFCHRWGRENNQYDVGKWGHGEDEDRLINHPIFVVSRYHWVLQNRRWNCDDHNHHASADDFWRIFAR</sequence>
<evidence type="ECO:0000256" key="14">
    <source>
        <dbReference type="PROSITE-ProRule" id="PRU00076"/>
    </source>
</evidence>
<evidence type="ECO:0000256" key="12">
    <source>
        <dbReference type="ARBA" id="ARBA00023157"/>
    </source>
</evidence>
<dbReference type="InterPro" id="IPR000152">
    <property type="entry name" value="EGF-type_Asp/Asn_hydroxyl_site"/>
</dbReference>
<keyword evidence="3" id="KW-0964">Secreted</keyword>
<dbReference type="GO" id="GO:0048513">
    <property type="term" value="P:animal organ development"/>
    <property type="evidence" value="ECO:0007669"/>
    <property type="project" value="UniProtKB-ARBA"/>
</dbReference>
<keyword evidence="7" id="KW-0677">Repeat</keyword>
<organism evidence="18 19">
    <name type="scientific">Stylophora pistillata</name>
    <name type="common">Smooth cauliflower coral</name>
    <dbReference type="NCBI Taxonomy" id="50429"/>
    <lineage>
        <taxon>Eukaryota</taxon>
        <taxon>Metazoa</taxon>
        <taxon>Cnidaria</taxon>
        <taxon>Anthozoa</taxon>
        <taxon>Hexacorallia</taxon>
        <taxon>Scleractinia</taxon>
        <taxon>Astrocoeniina</taxon>
        <taxon>Pocilloporidae</taxon>
        <taxon>Stylophora</taxon>
    </lineage>
</organism>
<comment type="caution">
    <text evidence="14">Lacks conserved residue(s) required for the propagation of feature annotation.</text>
</comment>
<dbReference type="InterPro" id="IPR036056">
    <property type="entry name" value="Fibrinogen-like_C"/>
</dbReference>
<evidence type="ECO:0000259" key="16">
    <source>
        <dbReference type="PROSITE" id="PS50948"/>
    </source>
</evidence>
<dbReference type="OrthoDB" id="5956353at2759"/>
<evidence type="ECO:0000313" key="18">
    <source>
        <dbReference type="EMBL" id="PFX11921.1"/>
    </source>
</evidence>
<keyword evidence="19" id="KW-1185">Reference proteome</keyword>
<feature type="domain" description="EGF-like" evidence="15">
    <location>
        <begin position="120"/>
        <end position="161"/>
    </location>
</feature>
<dbReference type="CDD" id="cd00054">
    <property type="entry name" value="EGF_CA"/>
    <property type="match status" value="1"/>
</dbReference>
<dbReference type="SUPFAM" id="SSF56496">
    <property type="entry name" value="Fibrinogen C-terminal domain-like"/>
    <property type="match status" value="1"/>
</dbReference>
<dbReference type="AlphaFoldDB" id="A0A2B4R2R9"/>
<evidence type="ECO:0000313" key="19">
    <source>
        <dbReference type="Proteomes" id="UP000225706"/>
    </source>
</evidence>
<dbReference type="PROSITE" id="PS00010">
    <property type="entry name" value="ASX_HYDROXYL"/>
    <property type="match status" value="1"/>
</dbReference>
<dbReference type="Pfam" id="PF01410">
    <property type="entry name" value="COLFI"/>
    <property type="match status" value="1"/>
</dbReference>